<name>A0A547QAE4_9RHOB</name>
<evidence type="ECO:0000313" key="1">
    <source>
        <dbReference type="EMBL" id="TRD23351.1"/>
    </source>
</evidence>
<reference evidence="1 2" key="1">
    <citation type="submission" date="2019-06" db="EMBL/GenBank/DDBJ databases">
        <title>Paenimaribius caenipelagi gen. nov., sp. nov., isolated from a tidal flat.</title>
        <authorList>
            <person name="Yoon J.-H."/>
        </authorList>
    </citation>
    <scope>NUCLEOTIDE SEQUENCE [LARGE SCALE GENOMIC DNA]</scope>
    <source>
        <strain evidence="1 2">JBTF-M29</strain>
    </source>
</reference>
<dbReference type="Pfam" id="PF12096">
    <property type="entry name" value="DUF3572"/>
    <property type="match status" value="1"/>
</dbReference>
<dbReference type="AlphaFoldDB" id="A0A547QAE4"/>
<keyword evidence="2" id="KW-1185">Reference proteome</keyword>
<accession>A0A547QAE4</accession>
<dbReference type="Proteomes" id="UP000318590">
    <property type="component" value="Unassembled WGS sequence"/>
</dbReference>
<evidence type="ECO:0000313" key="2">
    <source>
        <dbReference type="Proteomes" id="UP000318590"/>
    </source>
</evidence>
<gene>
    <name evidence="1" type="ORF">FEV53_01900</name>
</gene>
<proteinExistence type="predicted"/>
<dbReference type="OrthoDB" id="7356934at2"/>
<protein>
    <submittedName>
        <fullName evidence="1">DUF3572 family protein</fullName>
    </submittedName>
</protein>
<organism evidence="1 2">
    <name type="scientific">Palleronia caenipelagi</name>
    <dbReference type="NCBI Taxonomy" id="2489174"/>
    <lineage>
        <taxon>Bacteria</taxon>
        <taxon>Pseudomonadati</taxon>
        <taxon>Pseudomonadota</taxon>
        <taxon>Alphaproteobacteria</taxon>
        <taxon>Rhodobacterales</taxon>
        <taxon>Roseobacteraceae</taxon>
        <taxon>Palleronia</taxon>
    </lineage>
</organism>
<sequence length="92" mass="9917">MTAAQATATAQDVLIWLAGEDDLLPVFLGATGAEAADLRRQAEDPAFLVSLLDFLLMDDAWIMSAAASLSIPPEKFREARYALPGGQDVHWT</sequence>
<dbReference type="EMBL" id="VFSV01000002">
    <property type="protein sequence ID" value="TRD23351.1"/>
    <property type="molecule type" value="Genomic_DNA"/>
</dbReference>
<dbReference type="InterPro" id="IPR021955">
    <property type="entry name" value="DUF3572"/>
</dbReference>
<comment type="caution">
    <text evidence="1">The sequence shown here is derived from an EMBL/GenBank/DDBJ whole genome shotgun (WGS) entry which is preliminary data.</text>
</comment>